<keyword evidence="9" id="KW-1043">Host membrane</keyword>
<feature type="domain" description="Herpesvirus glycoprotein H C-terminal" evidence="19">
    <location>
        <begin position="677"/>
        <end position="806"/>
    </location>
</feature>
<keyword evidence="7" id="KW-0732">Signal</keyword>
<evidence type="ECO:0000256" key="18">
    <source>
        <dbReference type="SAM" id="Phobius"/>
    </source>
</evidence>
<keyword evidence="5" id="KW-1162">Viral penetration into host cytoplasm</keyword>
<dbReference type="Pfam" id="PF17488">
    <property type="entry name" value="Herpes_glycoH_C"/>
    <property type="match status" value="1"/>
</dbReference>
<keyword evidence="11" id="KW-0730">Sialic acid</keyword>
<keyword evidence="14 18" id="KW-0472">Membrane</keyword>
<dbReference type="GO" id="GO:0055036">
    <property type="term" value="C:virion membrane"/>
    <property type="evidence" value="ECO:0007669"/>
    <property type="project" value="UniProtKB-SubCell"/>
</dbReference>
<keyword evidence="3" id="KW-1032">Host cell membrane</keyword>
<dbReference type="HAMAP" id="MF_04033">
    <property type="entry name" value="HSV_GH"/>
    <property type="match status" value="1"/>
</dbReference>
<accession>A0A1S6JLN9</accession>
<dbReference type="Gene3D" id="1.20.58.1340">
    <property type="match status" value="1"/>
</dbReference>
<dbReference type="InterPro" id="IPR035305">
    <property type="entry name" value="Herpes_glycoH_C"/>
</dbReference>
<dbReference type="KEGG" id="vg:32707811"/>
<dbReference type="RefSeq" id="YP_009361916.1">
    <property type="nucleotide sequence ID" value="NC_034446.1"/>
</dbReference>
<evidence type="ECO:0000256" key="9">
    <source>
        <dbReference type="ARBA" id="ARBA00022870"/>
    </source>
</evidence>
<protein>
    <submittedName>
        <fullName evidence="20">Evelope glycoprotein H</fullName>
    </submittedName>
</protein>
<evidence type="ECO:0000256" key="12">
    <source>
        <dbReference type="ARBA" id="ARBA00022989"/>
    </source>
</evidence>
<dbReference type="GO" id="GO:0046718">
    <property type="term" value="P:symbiont entry into host cell"/>
    <property type="evidence" value="ECO:0007669"/>
    <property type="project" value="UniProtKB-KW"/>
</dbReference>
<proteinExistence type="inferred from homology"/>
<dbReference type="Gene3D" id="3.10.360.40">
    <property type="match status" value="1"/>
</dbReference>
<keyword evidence="16" id="KW-1160">Virus entry into host cell</keyword>
<dbReference type="EMBL" id="KY385637">
    <property type="protein sequence ID" value="AQS79194.1"/>
    <property type="molecule type" value="Genomic_DNA"/>
</dbReference>
<dbReference type="GO" id="GO:0019064">
    <property type="term" value="P:fusion of virus membrane with host plasma membrane"/>
    <property type="evidence" value="ECO:0007669"/>
    <property type="project" value="UniProtKB-KW"/>
</dbReference>
<evidence type="ECO:0000256" key="5">
    <source>
        <dbReference type="ARBA" id="ARBA00022595"/>
    </source>
</evidence>
<evidence type="ECO:0000313" key="21">
    <source>
        <dbReference type="Proteomes" id="UP000243553"/>
    </source>
</evidence>
<keyword evidence="2" id="KW-1168">Fusion of virus membrane with host membrane</keyword>
<keyword evidence="6 18" id="KW-0812">Transmembrane</keyword>
<evidence type="ECO:0000256" key="16">
    <source>
        <dbReference type="ARBA" id="ARBA00023296"/>
    </source>
</evidence>
<reference evidence="20 21" key="1">
    <citation type="journal article" date="2017" name="Arch. Virol.">
        <title>Sequence of the ateline alphaherpesvirus 1 (HVA1) genome.</title>
        <authorList>
            <person name="Eberle R."/>
            <person name="Black D.H."/>
        </authorList>
    </citation>
    <scope>NUCLEOTIDE SEQUENCE [LARGE SCALE GENOMIC DNA]</scope>
    <source>
        <strain evidence="20">Lennette</strain>
    </source>
</reference>
<evidence type="ECO:0000256" key="2">
    <source>
        <dbReference type="ARBA" id="ARBA00022506"/>
    </source>
</evidence>
<evidence type="ECO:0000259" key="19">
    <source>
        <dbReference type="Pfam" id="PF17488"/>
    </source>
</evidence>
<evidence type="ECO:0000256" key="10">
    <source>
        <dbReference type="ARBA" id="ARBA00022879"/>
    </source>
</evidence>
<feature type="region of interest" description="Disordered" evidence="17">
    <location>
        <begin position="161"/>
        <end position="187"/>
    </location>
</feature>
<keyword evidence="4" id="KW-1169">Fusion of virus membrane with host cell membrane</keyword>
<organismHost>
    <name type="scientific">Ateles</name>
    <dbReference type="NCBI Taxonomy" id="9506"/>
</organismHost>
<keyword evidence="13" id="KW-1039">Host endosome</keyword>
<keyword evidence="10" id="KW-0261">Viral envelope protein</keyword>
<name>A0A1S6JLN9_HSVA1</name>
<gene>
    <name evidence="20" type="primary">UL22</name>
</gene>
<dbReference type="Gene3D" id="2.60.40.3190">
    <property type="entry name" value="Herpesvirus glycoprotein H, C-terminal domain"/>
    <property type="match status" value="1"/>
</dbReference>
<sequence>MRRAARALPWLGLLWWLAAAWPPGPRHAAHRGFWPDLWTPDLAAPGSGLEPPSSLNLTVETVALGLWYSREHIFFVLSGPDFPYDAGRLLYVPKSTLVGKPPPVALGGRLASFGRRDKRRDVTYAPGLQYNPAAASLLRSRYLVEYAAVVDHAGLCVSRGPDAATERRPSGQHHVPPWADRGAPPTAPRGLEAVAASDVLNASAVWLDARRVTRHPTGYVYRSPSVAVWPAYVWAMGELSAGSSDALVRARYGVEFMSLTLSTRAGPPAEIVVVPRADPLYMVSETRETFSVPAPGPPPGPRFRVHLLSGVRPGDDAAAAGALAAAAAFPEESLNYAYHLSRGYALVLENAAAPAGARVPPGPAFWGTASRLATAGFAFVTSALESRHVPLEDVLEFLFHTRVLGRLALAAAAGGNGDRGDDAGGLGGEVHPPGGADGGDLPFVRADVWSGATLQHLLGRLVALAKEIAAAEGASLEELGGALRLFFLAEEPSAEAVPVAALVLDSLYRRFLAGDLAWTGATARALFLSASALLSAPAGGAPAGYDGRAAAEEWRLRVRHTLLLNTALCTSDVAAAANRRLRRAMENADHRRSLLLLPDLFSPCGYSLRFDLETDSAVLEALALARDGADAPFPEVMGDTRRAARVLAHWASRGRFVGACVPEVTHRCGDGAAPLDPLVVLPVAHNASFVVTRSLPPRGRSYELAGVNVKRPLVVTYLTAACDHARAEVEPKRLLRPESVRDSELLGAVFLRYTSAGEVIATLAIDTFEAQQRLSRDAANETDDVFSSQTPSTALLLFPNGTVIHLLAFDQQPPLAVSGTVVAATVLGVFLVAGSLAGLVRMLWSLAPSLCWSRQ</sequence>
<evidence type="ECO:0000256" key="17">
    <source>
        <dbReference type="SAM" id="MobiDB-lite"/>
    </source>
</evidence>
<evidence type="ECO:0000256" key="7">
    <source>
        <dbReference type="ARBA" id="ARBA00022729"/>
    </source>
</evidence>
<comment type="subcellular location">
    <subcellularLocation>
        <location evidence="1">Virion membrane</location>
        <topology evidence="1">Single-pass type I membrane protein</topology>
    </subcellularLocation>
</comment>
<evidence type="ECO:0000256" key="6">
    <source>
        <dbReference type="ARBA" id="ARBA00022692"/>
    </source>
</evidence>
<keyword evidence="21" id="KW-1185">Reference proteome</keyword>
<evidence type="ECO:0000256" key="3">
    <source>
        <dbReference type="ARBA" id="ARBA00022511"/>
    </source>
</evidence>
<evidence type="ECO:0000256" key="14">
    <source>
        <dbReference type="ARBA" id="ARBA00023136"/>
    </source>
</evidence>
<dbReference type="Proteomes" id="UP000243553">
    <property type="component" value="Segment"/>
</dbReference>
<dbReference type="OrthoDB" id="3384at10239"/>
<dbReference type="Gene3D" id="3.30.500.50">
    <property type="match status" value="1"/>
</dbReference>
<evidence type="ECO:0000256" key="13">
    <source>
        <dbReference type="ARBA" id="ARBA00023046"/>
    </source>
</evidence>
<dbReference type="GO" id="GO:0019031">
    <property type="term" value="C:viral envelope"/>
    <property type="evidence" value="ECO:0007669"/>
    <property type="project" value="UniProtKB-KW"/>
</dbReference>
<evidence type="ECO:0000256" key="15">
    <source>
        <dbReference type="ARBA" id="ARBA00023180"/>
    </source>
</evidence>
<dbReference type="GeneID" id="32707811"/>
<evidence type="ECO:0000256" key="1">
    <source>
        <dbReference type="ARBA" id="ARBA00004563"/>
    </source>
</evidence>
<evidence type="ECO:0000256" key="4">
    <source>
        <dbReference type="ARBA" id="ARBA00022521"/>
    </source>
</evidence>
<evidence type="ECO:0000313" key="20">
    <source>
        <dbReference type="EMBL" id="AQS79194.1"/>
    </source>
</evidence>
<organism evidence="20 21">
    <name type="scientific">Herpesvirus ateles type 1 (strain Lennette)</name>
    <dbReference type="NCBI Taxonomy" id="35243"/>
    <lineage>
        <taxon>Viruses</taxon>
        <taxon>Duplodnaviria</taxon>
        <taxon>Heunggongvirae</taxon>
        <taxon>Peploviricota</taxon>
        <taxon>Herviviricetes</taxon>
        <taxon>Herpesvirales</taxon>
        <taxon>Orthoherpesviridae</taxon>
        <taxon>Alphaherpesvirinae</taxon>
        <taxon>Simplexvirus</taxon>
        <taxon>Simplexvirus atelinealpha1</taxon>
    </lineage>
</organism>
<keyword evidence="12 18" id="KW-1133">Transmembrane helix</keyword>
<evidence type="ECO:0000256" key="11">
    <source>
        <dbReference type="ARBA" id="ARBA00022981"/>
    </source>
</evidence>
<dbReference type="InterPro" id="IPR003493">
    <property type="entry name" value="Herpes_gH"/>
</dbReference>
<evidence type="ECO:0000256" key="8">
    <source>
        <dbReference type="ARBA" id="ARBA00022844"/>
    </source>
</evidence>
<dbReference type="InterPro" id="IPR038172">
    <property type="entry name" value="Herpes_glycoH_C_sf"/>
</dbReference>
<feature type="transmembrane region" description="Helical" evidence="18">
    <location>
        <begin position="821"/>
        <end position="844"/>
    </location>
</feature>
<keyword evidence="8" id="KW-0946">Virion</keyword>
<keyword evidence="15" id="KW-0325">Glycoprotein</keyword>